<evidence type="ECO:0000256" key="5">
    <source>
        <dbReference type="ARBA" id="ARBA00023274"/>
    </source>
</evidence>
<dbReference type="Gene3D" id="3.30.1490.10">
    <property type="match status" value="1"/>
</dbReference>
<evidence type="ECO:0000256" key="1">
    <source>
        <dbReference type="ARBA" id="ARBA00006471"/>
    </source>
</evidence>
<dbReference type="NCBIfam" id="NF001109">
    <property type="entry name" value="PRK00136.1"/>
    <property type="match status" value="1"/>
</dbReference>
<dbReference type="SUPFAM" id="SSF56047">
    <property type="entry name" value="Ribosomal protein S8"/>
    <property type="match status" value="1"/>
</dbReference>
<evidence type="ECO:0000313" key="9">
    <source>
        <dbReference type="EMBL" id="PIR03564.1"/>
    </source>
</evidence>
<dbReference type="HAMAP" id="MF_01302_B">
    <property type="entry name" value="Ribosomal_uS8_B"/>
    <property type="match status" value="1"/>
</dbReference>
<accession>A0A2H0N3T6</accession>
<keyword evidence="3 7" id="KW-0694">RNA-binding</keyword>
<evidence type="ECO:0000256" key="7">
    <source>
        <dbReference type="HAMAP-Rule" id="MF_01302"/>
    </source>
</evidence>
<dbReference type="GO" id="GO:0003735">
    <property type="term" value="F:structural constituent of ribosome"/>
    <property type="evidence" value="ECO:0007669"/>
    <property type="project" value="InterPro"/>
</dbReference>
<reference evidence="9 10" key="1">
    <citation type="submission" date="2017-09" db="EMBL/GenBank/DDBJ databases">
        <title>Depth-based differentiation of microbial function through sediment-hosted aquifers and enrichment of novel symbionts in the deep terrestrial subsurface.</title>
        <authorList>
            <person name="Probst A.J."/>
            <person name="Ladd B."/>
            <person name="Jarett J.K."/>
            <person name="Geller-Mcgrath D.E."/>
            <person name="Sieber C.M."/>
            <person name="Emerson J.B."/>
            <person name="Anantharaman K."/>
            <person name="Thomas B.C."/>
            <person name="Malmstrom R."/>
            <person name="Stieglmeier M."/>
            <person name="Klingl A."/>
            <person name="Woyke T."/>
            <person name="Ryan C.M."/>
            <person name="Banfield J.F."/>
        </authorList>
    </citation>
    <scope>NUCLEOTIDE SEQUENCE [LARGE SCALE GENOMIC DNA]</scope>
    <source>
        <strain evidence="9">CG11_big_fil_rev_8_21_14_0_20_39_34</strain>
    </source>
</reference>
<dbReference type="FunFam" id="3.30.1490.10:FF:000001">
    <property type="entry name" value="30S ribosomal protein S8"/>
    <property type="match status" value="1"/>
</dbReference>
<dbReference type="InterPro" id="IPR000630">
    <property type="entry name" value="Ribosomal_uS8"/>
</dbReference>
<evidence type="ECO:0000256" key="3">
    <source>
        <dbReference type="ARBA" id="ARBA00022884"/>
    </source>
</evidence>
<gene>
    <name evidence="7" type="primary">rpsH</name>
    <name evidence="9" type="ORF">COV59_05235</name>
</gene>
<comment type="subunit">
    <text evidence="7">Part of the 30S ribosomal subunit. Contacts proteins S5 and S12.</text>
</comment>
<keyword evidence="4 7" id="KW-0689">Ribosomal protein</keyword>
<protein>
    <recommendedName>
        <fullName evidence="6 7">Small ribosomal subunit protein uS8</fullName>
    </recommendedName>
</protein>
<dbReference type="Proteomes" id="UP000229600">
    <property type="component" value="Unassembled WGS sequence"/>
</dbReference>
<dbReference type="Pfam" id="PF00410">
    <property type="entry name" value="Ribosomal_S8"/>
    <property type="match status" value="1"/>
</dbReference>
<dbReference type="Gene3D" id="3.30.1370.30">
    <property type="match status" value="1"/>
</dbReference>
<dbReference type="GO" id="GO:0019843">
    <property type="term" value="F:rRNA binding"/>
    <property type="evidence" value="ECO:0007669"/>
    <property type="project" value="UniProtKB-UniRule"/>
</dbReference>
<evidence type="ECO:0000256" key="2">
    <source>
        <dbReference type="ARBA" id="ARBA00022730"/>
    </source>
</evidence>
<evidence type="ECO:0000313" key="10">
    <source>
        <dbReference type="Proteomes" id="UP000229600"/>
    </source>
</evidence>
<dbReference type="PANTHER" id="PTHR11758">
    <property type="entry name" value="40S RIBOSOMAL PROTEIN S15A"/>
    <property type="match status" value="1"/>
</dbReference>
<dbReference type="EMBL" id="PCWN01000011">
    <property type="protein sequence ID" value="PIR03564.1"/>
    <property type="molecule type" value="Genomic_DNA"/>
</dbReference>
<dbReference type="FunFam" id="3.30.1370.30:FF:000002">
    <property type="entry name" value="30S ribosomal protein S8"/>
    <property type="match status" value="1"/>
</dbReference>
<dbReference type="PROSITE" id="PS00053">
    <property type="entry name" value="RIBOSOMAL_S8"/>
    <property type="match status" value="1"/>
</dbReference>
<comment type="caution">
    <text evidence="9">The sequence shown here is derived from an EMBL/GenBank/DDBJ whole genome shotgun (WGS) entry which is preliminary data.</text>
</comment>
<organism evidence="9 10">
    <name type="scientific">Candidatus Magasanikbacteria bacterium CG11_big_fil_rev_8_21_14_0_20_39_34</name>
    <dbReference type="NCBI Taxonomy" id="1974653"/>
    <lineage>
        <taxon>Bacteria</taxon>
        <taxon>Candidatus Magasanikiibacteriota</taxon>
    </lineage>
</organism>
<keyword evidence="2 7" id="KW-0699">rRNA-binding</keyword>
<evidence type="ECO:0000256" key="4">
    <source>
        <dbReference type="ARBA" id="ARBA00022980"/>
    </source>
</evidence>
<sequence>MFSDPIADMLTRIRNAQMARKPFVDVPYSKFKKTIVDILEREGYVGQVRFEEKKDGVCDMLNITLKYQSGKPAIQFIKRESKPGHRKYTKSEEIPKVLNGFGLAILSTSKGIMTNKDAREQGIGGEIICSVY</sequence>
<keyword evidence="5 7" id="KW-0687">Ribonucleoprotein</keyword>
<proteinExistence type="inferred from homology"/>
<evidence type="ECO:0000256" key="8">
    <source>
        <dbReference type="RuleBase" id="RU003660"/>
    </source>
</evidence>
<name>A0A2H0N3T6_9BACT</name>
<dbReference type="GO" id="GO:0005737">
    <property type="term" value="C:cytoplasm"/>
    <property type="evidence" value="ECO:0007669"/>
    <property type="project" value="UniProtKB-ARBA"/>
</dbReference>
<dbReference type="GO" id="GO:0005840">
    <property type="term" value="C:ribosome"/>
    <property type="evidence" value="ECO:0007669"/>
    <property type="project" value="UniProtKB-KW"/>
</dbReference>
<dbReference type="InterPro" id="IPR047863">
    <property type="entry name" value="Ribosomal_uS8_CS"/>
</dbReference>
<dbReference type="GO" id="GO:1990904">
    <property type="term" value="C:ribonucleoprotein complex"/>
    <property type="evidence" value="ECO:0007669"/>
    <property type="project" value="UniProtKB-KW"/>
</dbReference>
<dbReference type="AlphaFoldDB" id="A0A2H0N3T6"/>
<dbReference type="GO" id="GO:0006412">
    <property type="term" value="P:translation"/>
    <property type="evidence" value="ECO:0007669"/>
    <property type="project" value="UniProtKB-UniRule"/>
</dbReference>
<dbReference type="InterPro" id="IPR035987">
    <property type="entry name" value="Ribosomal_uS8_sf"/>
</dbReference>
<evidence type="ECO:0000256" key="6">
    <source>
        <dbReference type="ARBA" id="ARBA00035258"/>
    </source>
</evidence>
<comment type="function">
    <text evidence="7">One of the primary rRNA binding proteins, it binds directly to 16S rRNA central domain where it helps coordinate assembly of the platform of the 30S subunit.</text>
</comment>
<comment type="similarity">
    <text evidence="1 7 8">Belongs to the universal ribosomal protein uS8 family.</text>
</comment>